<feature type="domain" description="Prenyltransferase alpha-alpha toroid" evidence="11">
    <location>
        <begin position="147"/>
        <end position="481"/>
    </location>
</feature>
<evidence type="ECO:0000256" key="9">
    <source>
        <dbReference type="RuleBase" id="RU365056"/>
    </source>
</evidence>
<evidence type="ECO:0000313" key="12">
    <source>
        <dbReference type="EMBL" id="KAL1297412.1"/>
    </source>
</evidence>
<dbReference type="SUPFAM" id="SSF48239">
    <property type="entry name" value="Terpenoid cyclases/Protein prenyltransferases"/>
    <property type="match status" value="1"/>
</dbReference>
<name>A0ABR3P4I1_9PEZI</name>
<keyword evidence="8 9" id="KW-0862">Zinc</keyword>
<dbReference type="Proteomes" id="UP001562354">
    <property type="component" value="Unassembled WGS sequence"/>
</dbReference>
<protein>
    <recommendedName>
        <fullName evidence="3 9">Protein farnesyltransferase subunit beta</fullName>
        <shortName evidence="9">FTase-beta</shortName>
        <ecNumber evidence="2 9">2.5.1.58</ecNumber>
    </recommendedName>
</protein>
<organism evidence="12 13">
    <name type="scientific">Neodothiora populina</name>
    <dbReference type="NCBI Taxonomy" id="2781224"/>
    <lineage>
        <taxon>Eukaryota</taxon>
        <taxon>Fungi</taxon>
        <taxon>Dikarya</taxon>
        <taxon>Ascomycota</taxon>
        <taxon>Pezizomycotina</taxon>
        <taxon>Dothideomycetes</taxon>
        <taxon>Dothideomycetidae</taxon>
        <taxon>Dothideales</taxon>
        <taxon>Dothioraceae</taxon>
        <taxon>Neodothiora</taxon>
    </lineage>
</organism>
<dbReference type="PANTHER" id="PTHR11774">
    <property type="entry name" value="GERANYLGERANYL TRANSFERASE TYPE BETA SUBUNIT"/>
    <property type="match status" value="1"/>
</dbReference>
<evidence type="ECO:0000256" key="6">
    <source>
        <dbReference type="ARBA" id="ARBA00022723"/>
    </source>
</evidence>
<evidence type="ECO:0000259" key="11">
    <source>
        <dbReference type="Pfam" id="PF00432"/>
    </source>
</evidence>
<sequence length="538" mass="59029">MSSETATPSSPSRQLAALLETNARIEELSSASENEAAAQVLKGEVVEPDNQNTEEHDEFEDDFTDEDEDEDEDKTFGGQNIHAWMAAKIPYTHVPHLFSHPSLLQDSLVTESSTKQQKVMRECINILTNTSEAQEIQDPNSHRLPKLQRQKHIKFLRNVLGDYPPPFQVMDASRPWLLYWALAGLSSLGVNVKTYKKRCMATFAPLQNPDGGFGGGHGQMSHCAASYAAVLSLAIVGGLEMVDRRGMWRWLGSVKGSDGSFTMAVGGEKDVRGAYCAMTIHTLLHLPLDLPPDSPARKIGGVTTFTDNLGEWLGQCQTYEGGIGGAPTNEAHGAYAFCCLACLCILDAPYRSIPRYLNLPRLVSWLTSRQSAPEGSFAGRTNKLVDACYSHWVGGCWSLVEAAVAGPTGESKKADEQRLGLWSREGLVRYSLAISQTKKGGLRDKPGTRPDGYHTCYSLAGLSAAQNHYVYDQGLESGTVSDELSAAFNWRAEKATEAERKAWCFDEGDVVGFVHPVFVVPMEAVEKKRLQFQDKVGF</sequence>
<comment type="cofactor">
    <cofactor evidence="9">
        <name>Zn(2+)</name>
        <dbReference type="ChEBI" id="CHEBI:29105"/>
    </cofactor>
    <text evidence="9">Binds 1 zinc ion per subunit.</text>
</comment>
<feature type="region of interest" description="Disordered" evidence="10">
    <location>
        <begin position="43"/>
        <end position="75"/>
    </location>
</feature>
<dbReference type="Pfam" id="PF00432">
    <property type="entry name" value="Prenyltrans"/>
    <property type="match status" value="1"/>
</dbReference>
<evidence type="ECO:0000256" key="4">
    <source>
        <dbReference type="ARBA" id="ARBA00022602"/>
    </source>
</evidence>
<comment type="subunit">
    <text evidence="9">Heterodimer of an alpha and a beta subunit.</text>
</comment>
<comment type="function">
    <text evidence="9">Catalyzes the transfer of a farnesyl moiety from farnesyl diphosphate to a cysteine at the fourth position from the C-terminus of several proteins. The beta subunit is responsible for peptide-binding.</text>
</comment>
<gene>
    <name evidence="12" type="ORF">AAFC00_004945</name>
</gene>
<dbReference type="InterPro" id="IPR001330">
    <property type="entry name" value="Prenyltrans"/>
</dbReference>
<evidence type="ECO:0000256" key="8">
    <source>
        <dbReference type="ARBA" id="ARBA00022833"/>
    </source>
</evidence>
<dbReference type="Gene3D" id="1.50.10.20">
    <property type="match status" value="1"/>
</dbReference>
<evidence type="ECO:0000256" key="3">
    <source>
        <dbReference type="ARBA" id="ARBA00015798"/>
    </source>
</evidence>
<dbReference type="CDD" id="cd02893">
    <property type="entry name" value="FTase"/>
    <property type="match status" value="1"/>
</dbReference>
<dbReference type="RefSeq" id="XP_069197094.1">
    <property type="nucleotide sequence ID" value="XM_069344660.1"/>
</dbReference>
<comment type="caution">
    <text evidence="12">The sequence shown here is derived from an EMBL/GenBank/DDBJ whole genome shotgun (WGS) entry which is preliminary data.</text>
</comment>
<keyword evidence="4 9" id="KW-0637">Prenyltransferase</keyword>
<keyword evidence="6 9" id="KW-0479">Metal-binding</keyword>
<dbReference type="EMBL" id="JBFMKM010000016">
    <property type="protein sequence ID" value="KAL1297412.1"/>
    <property type="molecule type" value="Genomic_DNA"/>
</dbReference>
<evidence type="ECO:0000256" key="1">
    <source>
        <dbReference type="ARBA" id="ARBA00010497"/>
    </source>
</evidence>
<evidence type="ECO:0000256" key="10">
    <source>
        <dbReference type="SAM" id="MobiDB-lite"/>
    </source>
</evidence>
<evidence type="ECO:0000256" key="5">
    <source>
        <dbReference type="ARBA" id="ARBA00022679"/>
    </source>
</evidence>
<accession>A0ABR3P4I1</accession>
<comment type="catalytic activity">
    <reaction evidence="9">
        <text>L-cysteinyl-[protein] + (2E,6E)-farnesyl diphosphate = S-(2E,6E)-farnesyl-L-cysteinyl-[protein] + diphosphate</text>
        <dbReference type="Rhea" id="RHEA:13345"/>
        <dbReference type="Rhea" id="RHEA-COMP:10131"/>
        <dbReference type="Rhea" id="RHEA-COMP:11535"/>
        <dbReference type="ChEBI" id="CHEBI:29950"/>
        <dbReference type="ChEBI" id="CHEBI:33019"/>
        <dbReference type="ChEBI" id="CHEBI:86019"/>
        <dbReference type="ChEBI" id="CHEBI:175763"/>
    </reaction>
</comment>
<dbReference type="PANTHER" id="PTHR11774:SF6">
    <property type="entry name" value="PROTEIN FARNESYLTRANSFERASE SUBUNIT BETA"/>
    <property type="match status" value="1"/>
</dbReference>
<keyword evidence="5 9" id="KW-0808">Transferase</keyword>
<evidence type="ECO:0000313" key="13">
    <source>
        <dbReference type="Proteomes" id="UP001562354"/>
    </source>
</evidence>
<dbReference type="InterPro" id="IPR008930">
    <property type="entry name" value="Terpenoid_cyclase/PrenylTrfase"/>
</dbReference>
<keyword evidence="7" id="KW-0677">Repeat</keyword>
<evidence type="ECO:0000256" key="2">
    <source>
        <dbReference type="ARBA" id="ARBA00012702"/>
    </source>
</evidence>
<dbReference type="InterPro" id="IPR026872">
    <property type="entry name" value="FTB"/>
</dbReference>
<reference evidence="12 13" key="1">
    <citation type="submission" date="2024-07" db="EMBL/GenBank/DDBJ databases">
        <title>Draft sequence of the Neodothiora populina.</title>
        <authorList>
            <person name="Drown D.D."/>
            <person name="Schuette U.S."/>
            <person name="Buechlein A.B."/>
            <person name="Rusch D.R."/>
            <person name="Winton L.W."/>
            <person name="Adams G.A."/>
        </authorList>
    </citation>
    <scope>NUCLEOTIDE SEQUENCE [LARGE SCALE GENOMIC DNA]</scope>
    <source>
        <strain evidence="12 13">CPC 39397</strain>
    </source>
</reference>
<dbReference type="EC" id="2.5.1.58" evidence="2 9"/>
<evidence type="ECO:0000256" key="7">
    <source>
        <dbReference type="ARBA" id="ARBA00022737"/>
    </source>
</evidence>
<comment type="similarity">
    <text evidence="1 9">Belongs to the protein prenyltransferase subunit beta family.</text>
</comment>
<dbReference type="GeneID" id="95978645"/>
<dbReference type="InterPro" id="IPR045089">
    <property type="entry name" value="PGGT1B-like"/>
</dbReference>
<proteinExistence type="inferred from homology"/>
<keyword evidence="13" id="KW-1185">Reference proteome</keyword>
<feature type="compositionally biased region" description="Acidic residues" evidence="10">
    <location>
        <begin position="55"/>
        <end position="73"/>
    </location>
</feature>